<gene>
    <name evidence="1" type="ORF">OTU49_012824</name>
</gene>
<proteinExistence type="predicted"/>
<dbReference type="EMBL" id="JARKIK010000105">
    <property type="protein sequence ID" value="KAK8721337.1"/>
    <property type="molecule type" value="Genomic_DNA"/>
</dbReference>
<dbReference type="AlphaFoldDB" id="A0AAW0VWI4"/>
<organism evidence="1 2">
    <name type="scientific">Cherax quadricarinatus</name>
    <name type="common">Australian red claw crayfish</name>
    <dbReference type="NCBI Taxonomy" id="27406"/>
    <lineage>
        <taxon>Eukaryota</taxon>
        <taxon>Metazoa</taxon>
        <taxon>Ecdysozoa</taxon>
        <taxon>Arthropoda</taxon>
        <taxon>Crustacea</taxon>
        <taxon>Multicrustacea</taxon>
        <taxon>Malacostraca</taxon>
        <taxon>Eumalacostraca</taxon>
        <taxon>Eucarida</taxon>
        <taxon>Decapoda</taxon>
        <taxon>Pleocyemata</taxon>
        <taxon>Astacidea</taxon>
        <taxon>Parastacoidea</taxon>
        <taxon>Parastacidae</taxon>
        <taxon>Cherax</taxon>
    </lineage>
</organism>
<evidence type="ECO:0000313" key="2">
    <source>
        <dbReference type="Proteomes" id="UP001445076"/>
    </source>
</evidence>
<protein>
    <submittedName>
        <fullName evidence="1">Uncharacterized protein</fullName>
    </submittedName>
</protein>
<accession>A0AAW0VWI4</accession>
<keyword evidence="2" id="KW-1185">Reference proteome</keyword>
<comment type="caution">
    <text evidence="1">The sequence shown here is derived from an EMBL/GenBank/DDBJ whole genome shotgun (WGS) entry which is preliminary data.</text>
</comment>
<reference evidence="1 2" key="1">
    <citation type="journal article" date="2024" name="BMC Genomics">
        <title>Genome assembly of redclaw crayfish (Cherax quadricarinatus) provides insights into its immune adaptation and hypoxia tolerance.</title>
        <authorList>
            <person name="Liu Z."/>
            <person name="Zheng J."/>
            <person name="Li H."/>
            <person name="Fang K."/>
            <person name="Wang S."/>
            <person name="He J."/>
            <person name="Zhou D."/>
            <person name="Weng S."/>
            <person name="Chi M."/>
            <person name="Gu Z."/>
            <person name="He J."/>
            <person name="Li F."/>
            <person name="Wang M."/>
        </authorList>
    </citation>
    <scope>NUCLEOTIDE SEQUENCE [LARGE SCALE GENOMIC DNA]</scope>
    <source>
        <strain evidence="1">ZL_2023a</strain>
    </source>
</reference>
<dbReference type="Proteomes" id="UP001445076">
    <property type="component" value="Unassembled WGS sequence"/>
</dbReference>
<sequence>MPLSHSYIHYHSLFCILSEFKTLHMFSTHCYGVTVPWYILYGKVVVRITVRSWVWHKLPLSYTSSIMRAAANSGYQSPTEYTCFICGSETSFYQAMNTLHVPTKTYAQNASAFD</sequence>
<evidence type="ECO:0000313" key="1">
    <source>
        <dbReference type="EMBL" id="KAK8721337.1"/>
    </source>
</evidence>
<name>A0AAW0VWI4_CHEQU</name>